<accession>A0AAV6YKL6</accession>
<name>A0AAV6YKL6_ENGPU</name>
<reference evidence="1" key="1">
    <citation type="thesis" date="2020" institute="ProQuest LLC" country="789 East Eisenhower Parkway, Ann Arbor, MI, USA">
        <title>Comparative Genomics and Chromosome Evolution.</title>
        <authorList>
            <person name="Mudd A.B."/>
        </authorList>
    </citation>
    <scope>NUCLEOTIDE SEQUENCE</scope>
    <source>
        <strain evidence="1">237g6f4</strain>
        <tissue evidence="1">Blood</tissue>
    </source>
</reference>
<proteinExistence type="predicted"/>
<dbReference type="AlphaFoldDB" id="A0AAV6YKL6"/>
<organism evidence="1 2">
    <name type="scientific">Engystomops pustulosus</name>
    <name type="common">Tungara frog</name>
    <name type="synonym">Physalaemus pustulosus</name>
    <dbReference type="NCBI Taxonomy" id="76066"/>
    <lineage>
        <taxon>Eukaryota</taxon>
        <taxon>Metazoa</taxon>
        <taxon>Chordata</taxon>
        <taxon>Craniata</taxon>
        <taxon>Vertebrata</taxon>
        <taxon>Euteleostomi</taxon>
        <taxon>Amphibia</taxon>
        <taxon>Batrachia</taxon>
        <taxon>Anura</taxon>
        <taxon>Neobatrachia</taxon>
        <taxon>Hyloidea</taxon>
        <taxon>Leptodactylidae</taxon>
        <taxon>Leiuperinae</taxon>
        <taxon>Engystomops</taxon>
    </lineage>
</organism>
<protein>
    <submittedName>
        <fullName evidence="1">Uncharacterized protein</fullName>
    </submittedName>
</protein>
<gene>
    <name evidence="1" type="ORF">GDO81_024020</name>
</gene>
<dbReference type="Proteomes" id="UP000824782">
    <property type="component" value="Unassembled WGS sequence"/>
</dbReference>
<dbReference type="EMBL" id="WNYA01027327">
    <property type="protein sequence ID" value="KAG8537727.1"/>
    <property type="molecule type" value="Genomic_DNA"/>
</dbReference>
<sequence length="85" mass="9206">MLRSCRSGRVIPSSVTSQHILHIGLTGADIEIKSSLSIYVPISIDIILGTSGTPSHWRWSWESQALYCSLSVQVLSSTSFNGDGN</sequence>
<evidence type="ECO:0000313" key="1">
    <source>
        <dbReference type="EMBL" id="KAG8537727.1"/>
    </source>
</evidence>
<comment type="caution">
    <text evidence="1">The sequence shown here is derived from an EMBL/GenBank/DDBJ whole genome shotgun (WGS) entry which is preliminary data.</text>
</comment>
<evidence type="ECO:0000313" key="2">
    <source>
        <dbReference type="Proteomes" id="UP000824782"/>
    </source>
</evidence>
<keyword evidence="2" id="KW-1185">Reference proteome</keyword>